<feature type="signal peptide" evidence="1">
    <location>
        <begin position="1"/>
        <end position="23"/>
    </location>
</feature>
<accession>A0A933S942</accession>
<reference evidence="2" key="1">
    <citation type="submission" date="2020-07" db="EMBL/GenBank/DDBJ databases">
        <title>Huge and variable diversity of episymbiotic CPR bacteria and DPANN archaea in groundwater ecosystems.</title>
        <authorList>
            <person name="He C.Y."/>
            <person name="Keren R."/>
            <person name="Whittaker M."/>
            <person name="Farag I.F."/>
            <person name="Doudna J."/>
            <person name="Cate J.H.D."/>
            <person name="Banfield J.F."/>
        </authorList>
    </citation>
    <scope>NUCLEOTIDE SEQUENCE</scope>
    <source>
        <strain evidence="2">NC_groundwater_1813_Pr3_B-0.1um_71_17</strain>
    </source>
</reference>
<gene>
    <name evidence="2" type="ORF">HZA61_01940</name>
</gene>
<dbReference type="AlphaFoldDB" id="A0A933S942"/>
<sequence>MVRTNVLRLGLLAAVLASAVALAPPRAAASAPAGRPSVKDSPGYVPLADPESASVRLGRRTNAPLVSKRFRGGAASLTELGRAVCWGLQHAQSDSLQKLCITDEEFRDVLWREFPQSRPATGLQWDDAWKIQYARLHAGVAHARRDFGGHWYQLVSVRADSVARYRNFTLHSSVTIVAKDDTGVTHEWKWLRAVVERKGRFKIYSTED</sequence>
<evidence type="ECO:0000256" key="1">
    <source>
        <dbReference type="SAM" id="SignalP"/>
    </source>
</evidence>
<dbReference type="Proteomes" id="UP000696931">
    <property type="component" value="Unassembled WGS sequence"/>
</dbReference>
<organism evidence="2 3">
    <name type="scientific">Eiseniibacteriota bacterium</name>
    <dbReference type="NCBI Taxonomy" id="2212470"/>
    <lineage>
        <taxon>Bacteria</taxon>
        <taxon>Candidatus Eiseniibacteriota</taxon>
    </lineage>
</organism>
<name>A0A933S942_UNCEI</name>
<keyword evidence="1" id="KW-0732">Signal</keyword>
<proteinExistence type="predicted"/>
<evidence type="ECO:0000313" key="3">
    <source>
        <dbReference type="Proteomes" id="UP000696931"/>
    </source>
</evidence>
<dbReference type="EMBL" id="JACRIW010000016">
    <property type="protein sequence ID" value="MBI5168227.1"/>
    <property type="molecule type" value="Genomic_DNA"/>
</dbReference>
<comment type="caution">
    <text evidence="2">The sequence shown here is derived from an EMBL/GenBank/DDBJ whole genome shotgun (WGS) entry which is preliminary data.</text>
</comment>
<feature type="chain" id="PRO_5037555815" evidence="1">
    <location>
        <begin position="24"/>
        <end position="208"/>
    </location>
</feature>
<protein>
    <submittedName>
        <fullName evidence="2">Uncharacterized protein</fullName>
    </submittedName>
</protein>
<evidence type="ECO:0000313" key="2">
    <source>
        <dbReference type="EMBL" id="MBI5168227.1"/>
    </source>
</evidence>